<evidence type="ECO:0000256" key="1">
    <source>
        <dbReference type="ARBA" id="ARBA00004418"/>
    </source>
</evidence>
<evidence type="ECO:0000256" key="2">
    <source>
        <dbReference type="ARBA" id="ARBA00008520"/>
    </source>
</evidence>
<dbReference type="InterPro" id="IPR006059">
    <property type="entry name" value="SBP"/>
</dbReference>
<evidence type="ECO:0000313" key="5">
    <source>
        <dbReference type="Proteomes" id="UP001589813"/>
    </source>
</evidence>
<keyword evidence="3" id="KW-1133">Transmembrane helix</keyword>
<comment type="subcellular location">
    <subcellularLocation>
        <location evidence="1">Periplasm</location>
    </subcellularLocation>
</comment>
<protein>
    <submittedName>
        <fullName evidence="4">ABC transporter substrate-binding protein</fullName>
    </submittedName>
</protein>
<gene>
    <name evidence="4" type="ORF">ACFFJP_08665</name>
</gene>
<evidence type="ECO:0000256" key="3">
    <source>
        <dbReference type="SAM" id="Phobius"/>
    </source>
</evidence>
<dbReference type="RefSeq" id="WP_377242479.1">
    <property type="nucleotide sequence ID" value="NZ_JBHLXP010000001.1"/>
</dbReference>
<dbReference type="EMBL" id="JBHLXP010000001">
    <property type="protein sequence ID" value="MFC0048360.1"/>
    <property type="molecule type" value="Genomic_DNA"/>
</dbReference>
<dbReference type="Pfam" id="PF13416">
    <property type="entry name" value="SBP_bac_8"/>
    <property type="match status" value="1"/>
</dbReference>
<dbReference type="PANTHER" id="PTHR43649:SF12">
    <property type="entry name" value="DIACETYLCHITOBIOSE BINDING PROTEIN DASA"/>
    <property type="match status" value="1"/>
</dbReference>
<dbReference type="Gene3D" id="3.40.190.10">
    <property type="entry name" value="Periplasmic binding protein-like II"/>
    <property type="match status" value="2"/>
</dbReference>
<keyword evidence="3" id="KW-0812">Transmembrane</keyword>
<comment type="caution">
    <text evidence="4">The sequence shown here is derived from an EMBL/GenBank/DDBJ whole genome shotgun (WGS) entry which is preliminary data.</text>
</comment>
<keyword evidence="5" id="KW-1185">Reference proteome</keyword>
<keyword evidence="3" id="KW-0472">Membrane</keyword>
<organism evidence="4 5">
    <name type="scientific">Rheinheimera tilapiae</name>
    <dbReference type="NCBI Taxonomy" id="875043"/>
    <lineage>
        <taxon>Bacteria</taxon>
        <taxon>Pseudomonadati</taxon>
        <taxon>Pseudomonadota</taxon>
        <taxon>Gammaproteobacteria</taxon>
        <taxon>Chromatiales</taxon>
        <taxon>Chromatiaceae</taxon>
        <taxon>Rheinheimera</taxon>
    </lineage>
</organism>
<dbReference type="SUPFAM" id="SSF53850">
    <property type="entry name" value="Periplasmic binding protein-like II"/>
    <property type="match status" value="1"/>
</dbReference>
<reference evidence="4 5" key="1">
    <citation type="submission" date="2024-09" db="EMBL/GenBank/DDBJ databases">
        <authorList>
            <person name="Sun Q."/>
            <person name="Mori K."/>
        </authorList>
    </citation>
    <scope>NUCLEOTIDE SEQUENCE [LARGE SCALE GENOMIC DNA]</scope>
    <source>
        <strain evidence="4 5">KCTC 23315</strain>
    </source>
</reference>
<accession>A0ABV6BBX9</accession>
<dbReference type="InterPro" id="IPR050490">
    <property type="entry name" value="Bact_solute-bd_prot1"/>
</dbReference>
<dbReference type="Proteomes" id="UP001589813">
    <property type="component" value="Unassembled WGS sequence"/>
</dbReference>
<dbReference type="PANTHER" id="PTHR43649">
    <property type="entry name" value="ARABINOSE-BINDING PROTEIN-RELATED"/>
    <property type="match status" value="1"/>
</dbReference>
<name>A0ABV6BBX9_9GAMM</name>
<proteinExistence type="inferred from homology"/>
<evidence type="ECO:0000313" key="4">
    <source>
        <dbReference type="EMBL" id="MFC0048360.1"/>
    </source>
</evidence>
<sequence length="475" mass="52319">MIWTKQRGRANLLLPVAVTLAVSVMAAMYWGRGEPTTAQRLAETEAAKRPLLVIAEHRTARLQALYQLQPQLEAQLGIRLKIVEYPAPPQDYFTKLVTELRAGNAPDVFTVPRDLQVDDLAAAGYLADLTTDAQQWPGYAQLPELVKTLTRASFNEHVYVIPSIVAVEQLYYRHDLLTDAGISTAQPQNWQELLERSREIKQKMAQYPLLIPAGLTWGMGSYTEGLRYLLASFQHYQLLNGQNQYVLDNNAVRRSFGFYQTLIEEQLMPVQPLLNPEPWVIPKYEMFPKGQLLITTCGSWCPVFDWGPGSRNPIPDVANAVRTWKFPSADGGKPFALASVVYAWGVNAKSRQQPLARQLVLALGENDVALAYAKQLGNVPARLDAAEHPAFAALGNLMADHALLKDARALRTTVGSNAMMAGVAQASEAVLTGRADGERAQQMLYDYVVNVLGSAQVETAGLAAAGQPDKGHNDD</sequence>
<feature type="transmembrane region" description="Helical" evidence="3">
    <location>
        <begin position="12"/>
        <end position="31"/>
    </location>
</feature>
<comment type="similarity">
    <text evidence="2">Belongs to the bacterial solute-binding protein 1 family.</text>
</comment>